<gene>
    <name evidence="2" type="ORF">NCTC2665_01807</name>
</gene>
<keyword evidence="1" id="KW-0812">Transmembrane</keyword>
<proteinExistence type="predicted"/>
<keyword evidence="1" id="KW-0472">Membrane</keyword>
<dbReference type="GeneID" id="93344952"/>
<name>A0A7Z7KMR3_MICLC</name>
<feature type="transmembrane region" description="Helical" evidence="1">
    <location>
        <begin position="21"/>
        <end position="43"/>
    </location>
</feature>
<dbReference type="Proteomes" id="UP000248985">
    <property type="component" value="Chromosome 1"/>
</dbReference>
<sequence>MMAAMRAVADGLRDLFDTPGLLFLSLLHTTVASIVFGLALGVAGGVTTALEVLEDAESSGLVTARILDPAVTTDLRPRAVDTVSRAFAAHVDGVDPRAFLVTDAIGIEDPRLQGAVIATPGLAREFGATAAVSPAEGVYFAPAAITSGGPGGTVYVGSTPHSYAGPLPGDAAAPRADGSLWPLGESPVIVTSTTTMAGLIEPAQLAAVYGSVVARQDAASEVRAALDVLEDETGVVAELASIASARSPIAREARGAALMVTAYTAGLASAVVTVVSLLTTMTRRLTPTWLAHLTVGAPRRLIRLRIATSVAAVWGIPAVLGSLLGLGIASDAGGLRPAPAVVVVGLALVLAIAAACTRHPLRQLHRAVRTAALVERTV</sequence>
<dbReference type="RefSeq" id="WP_231936582.1">
    <property type="nucleotide sequence ID" value="NC_012803.1"/>
</dbReference>
<evidence type="ECO:0000313" key="3">
    <source>
        <dbReference type="Proteomes" id="UP000248985"/>
    </source>
</evidence>
<feature type="transmembrane region" description="Helical" evidence="1">
    <location>
        <begin position="302"/>
        <end position="326"/>
    </location>
</feature>
<feature type="transmembrane region" description="Helical" evidence="1">
    <location>
        <begin position="256"/>
        <end position="281"/>
    </location>
</feature>
<accession>A0A7Z7KMR3</accession>
<organism evidence="2 3">
    <name type="scientific">Micrococcus luteus (strain ATCC 4698 / DSM 20030 / JCM 1464 / CCM 169 / CCUG 5858 / IAM 1056 / NBRC 3333 / NCIMB 9278 / NCTC 2665 / VKM Ac-2230)</name>
    <name type="common">Micrococcus lysodeikticus</name>
    <dbReference type="NCBI Taxonomy" id="465515"/>
    <lineage>
        <taxon>Bacteria</taxon>
        <taxon>Bacillati</taxon>
        <taxon>Actinomycetota</taxon>
        <taxon>Actinomycetes</taxon>
        <taxon>Micrococcales</taxon>
        <taxon>Micrococcaceae</taxon>
        <taxon>Micrococcus</taxon>
    </lineage>
</organism>
<reference evidence="2 3" key="1">
    <citation type="submission" date="2018-06" db="EMBL/GenBank/DDBJ databases">
        <authorList>
            <consortium name="Pathogen Informatics"/>
            <person name="Doyle S."/>
        </authorList>
    </citation>
    <scope>NUCLEOTIDE SEQUENCE [LARGE SCALE GENOMIC DNA]</scope>
    <source>
        <strain evidence="2 3">NCTC2665</strain>
    </source>
</reference>
<evidence type="ECO:0000313" key="2">
    <source>
        <dbReference type="EMBL" id="SQG49272.1"/>
    </source>
</evidence>
<feature type="transmembrane region" description="Helical" evidence="1">
    <location>
        <begin position="338"/>
        <end position="356"/>
    </location>
</feature>
<keyword evidence="1" id="KW-1133">Transmembrane helix</keyword>
<protein>
    <submittedName>
        <fullName evidence="2">Uncharacterized protein</fullName>
    </submittedName>
</protein>
<evidence type="ECO:0000256" key="1">
    <source>
        <dbReference type="SAM" id="Phobius"/>
    </source>
</evidence>
<dbReference type="AlphaFoldDB" id="A0A7Z7KMR3"/>
<dbReference type="EMBL" id="LS483396">
    <property type="protein sequence ID" value="SQG49272.1"/>
    <property type="molecule type" value="Genomic_DNA"/>
</dbReference>